<proteinExistence type="predicted"/>
<evidence type="ECO:0000313" key="2">
    <source>
        <dbReference type="EMBL" id="CAB5222097.1"/>
    </source>
</evidence>
<dbReference type="EMBL" id="LR798296">
    <property type="protein sequence ID" value="CAB5222097.1"/>
    <property type="molecule type" value="Genomic_DNA"/>
</dbReference>
<accession>A0A6J5LHF2</accession>
<gene>
    <name evidence="1" type="ORF">UFOVP128_53</name>
    <name evidence="2" type="ORF">UFOVP243_66</name>
</gene>
<dbReference type="EMBL" id="LR796239">
    <property type="protein sequence ID" value="CAB4131049.1"/>
    <property type="molecule type" value="Genomic_DNA"/>
</dbReference>
<organism evidence="1">
    <name type="scientific">uncultured Caudovirales phage</name>
    <dbReference type="NCBI Taxonomy" id="2100421"/>
    <lineage>
        <taxon>Viruses</taxon>
        <taxon>Duplodnaviria</taxon>
        <taxon>Heunggongvirae</taxon>
        <taxon>Uroviricota</taxon>
        <taxon>Caudoviricetes</taxon>
        <taxon>Peduoviridae</taxon>
        <taxon>Maltschvirus</taxon>
        <taxon>Maltschvirus maltsch</taxon>
    </lineage>
</organism>
<reference evidence="1" key="1">
    <citation type="submission" date="2020-04" db="EMBL/GenBank/DDBJ databases">
        <authorList>
            <person name="Chiriac C."/>
            <person name="Salcher M."/>
            <person name="Ghai R."/>
            <person name="Kavagutti S V."/>
        </authorList>
    </citation>
    <scope>NUCLEOTIDE SEQUENCE</scope>
</reference>
<sequence>MKLPKHRANVYLVERRVLSSTVVSYAVVGVFPTAEGADHFKGACEQEFRDRGFNDDDFTFSVVLGTYYDA</sequence>
<evidence type="ECO:0000313" key="1">
    <source>
        <dbReference type="EMBL" id="CAB4131049.1"/>
    </source>
</evidence>
<protein>
    <submittedName>
        <fullName evidence="1">Uncharacterized protein</fullName>
    </submittedName>
</protein>
<name>A0A6J5LHF2_9CAUD</name>